<feature type="transmembrane region" description="Helical" evidence="1">
    <location>
        <begin position="24"/>
        <end position="44"/>
    </location>
</feature>
<reference evidence="2 3" key="1">
    <citation type="journal article" date="2024" name="BMC Genomics">
        <title>De novo assembly and annotation of Popillia japonica's genome with initial clues to its potential as an invasive pest.</title>
        <authorList>
            <person name="Cucini C."/>
            <person name="Boschi S."/>
            <person name="Funari R."/>
            <person name="Cardaioli E."/>
            <person name="Iannotti N."/>
            <person name="Marturano G."/>
            <person name="Paoli F."/>
            <person name="Bruttini M."/>
            <person name="Carapelli A."/>
            <person name="Frati F."/>
            <person name="Nardi F."/>
        </authorList>
    </citation>
    <scope>NUCLEOTIDE SEQUENCE [LARGE SCALE GENOMIC DNA]</scope>
    <source>
        <strain evidence="2">DMR45628</strain>
    </source>
</reference>
<comment type="caution">
    <text evidence="2">The sequence shown here is derived from an EMBL/GenBank/DDBJ whole genome shotgun (WGS) entry which is preliminary data.</text>
</comment>
<keyword evidence="3" id="KW-1185">Reference proteome</keyword>
<evidence type="ECO:0000256" key="1">
    <source>
        <dbReference type="SAM" id="Phobius"/>
    </source>
</evidence>
<sequence length="159" mass="18344">MQRILSVETSRNNNTEREFVTKRFCYSILFSVAFLFLLAGYLLGRYTTDRAILLKRTYLQQKFALDEKNSGDLMRNISFSLRSINNFTVIVQSEDVDAQDVYNKLLCNDSKAVPISYGEFAKDLPFKINKMLTIHLDRLAMCFNSIDNLLRNISSSSNN</sequence>
<proteinExistence type="predicted"/>
<gene>
    <name evidence="2" type="ORF">QE152_g29495</name>
</gene>
<evidence type="ECO:0000313" key="2">
    <source>
        <dbReference type="EMBL" id="KAK9703145.1"/>
    </source>
</evidence>
<protein>
    <submittedName>
        <fullName evidence="2">Uncharacterized protein</fullName>
    </submittedName>
</protein>
<keyword evidence="1" id="KW-0812">Transmembrane</keyword>
<keyword evidence="1" id="KW-0472">Membrane</keyword>
<organism evidence="2 3">
    <name type="scientific">Popillia japonica</name>
    <name type="common">Japanese beetle</name>
    <dbReference type="NCBI Taxonomy" id="7064"/>
    <lineage>
        <taxon>Eukaryota</taxon>
        <taxon>Metazoa</taxon>
        <taxon>Ecdysozoa</taxon>
        <taxon>Arthropoda</taxon>
        <taxon>Hexapoda</taxon>
        <taxon>Insecta</taxon>
        <taxon>Pterygota</taxon>
        <taxon>Neoptera</taxon>
        <taxon>Endopterygota</taxon>
        <taxon>Coleoptera</taxon>
        <taxon>Polyphaga</taxon>
        <taxon>Scarabaeiformia</taxon>
        <taxon>Scarabaeidae</taxon>
        <taxon>Rutelinae</taxon>
        <taxon>Popillia</taxon>
    </lineage>
</organism>
<dbReference type="AlphaFoldDB" id="A0AAW1JGZ9"/>
<evidence type="ECO:0000313" key="3">
    <source>
        <dbReference type="Proteomes" id="UP001458880"/>
    </source>
</evidence>
<dbReference type="EMBL" id="JASPKY010000375">
    <property type="protein sequence ID" value="KAK9703145.1"/>
    <property type="molecule type" value="Genomic_DNA"/>
</dbReference>
<keyword evidence="1" id="KW-1133">Transmembrane helix</keyword>
<name>A0AAW1JGZ9_POPJA</name>
<dbReference type="Proteomes" id="UP001458880">
    <property type="component" value="Unassembled WGS sequence"/>
</dbReference>
<accession>A0AAW1JGZ9</accession>